<dbReference type="KEGG" id="mis:MICPUN_63320"/>
<accession>C1FIK1</accession>
<evidence type="ECO:0000313" key="3">
    <source>
        <dbReference type="Proteomes" id="UP000002009"/>
    </source>
</evidence>
<dbReference type="EMBL" id="CP001577">
    <property type="protein sequence ID" value="ACO70441.1"/>
    <property type="molecule type" value="Genomic_DNA"/>
</dbReference>
<organism evidence="2 3">
    <name type="scientific">Micromonas commoda (strain RCC299 / NOUM17 / CCMP2709)</name>
    <name type="common">Picoplanktonic green alga</name>
    <dbReference type="NCBI Taxonomy" id="296587"/>
    <lineage>
        <taxon>Eukaryota</taxon>
        <taxon>Viridiplantae</taxon>
        <taxon>Chlorophyta</taxon>
        <taxon>Mamiellophyceae</taxon>
        <taxon>Mamiellales</taxon>
        <taxon>Mamiellaceae</taxon>
        <taxon>Micromonas</taxon>
    </lineage>
</organism>
<dbReference type="OrthoDB" id="10657335at2759"/>
<evidence type="ECO:0000256" key="1">
    <source>
        <dbReference type="SAM" id="MobiDB-lite"/>
    </source>
</evidence>
<dbReference type="InterPro" id="IPR009858">
    <property type="entry name" value="DUF1415"/>
</dbReference>
<evidence type="ECO:0000313" key="2">
    <source>
        <dbReference type="EMBL" id="ACO70441.1"/>
    </source>
</evidence>
<dbReference type="RefSeq" id="XP_002509183.1">
    <property type="nucleotide sequence ID" value="XM_002509137.1"/>
</dbReference>
<protein>
    <recommendedName>
        <fullName evidence="4">DUF1415 domain-containing protein</fullName>
    </recommendedName>
</protein>
<dbReference type="eggNOG" id="ENOG502SW0I">
    <property type="taxonomic scope" value="Eukaryota"/>
</dbReference>
<evidence type="ECO:0008006" key="4">
    <source>
        <dbReference type="Google" id="ProtNLM"/>
    </source>
</evidence>
<sequence length="362" mass="38686">MAQASAGAVRAHALGRGAHQRCRHRLGQHREAPPSRRVRTHRAQTTSSAGASSIAADDAAVERDTRAWLDTMVIGMNLCPFARAALPGTKIIVASDVTDARSLREVIARELAVLAEAPTTPPVTTLVVLPPAVTDRLGATTHEGFMEGAYRCAEDATRELTAAMADDDDDDDDAGREDGDVIDIVPFHPLATFGGDVSEEDEEESRGYICTYLDVPDDDEEDEEDEEAKGGKSDGVRSPPTTEELRRMIEAHESFAGGADRRADWRAVTAVTSESDAGPAHAGPARDGHPPAPPVDPADFTGRSPHPVLHLLRRCDVSAADEAWYGERGPGTDIRAANAAALRAKGERDLARMLRRCLGVAP</sequence>
<dbReference type="InParanoid" id="C1FIK1"/>
<feature type="region of interest" description="Disordered" evidence="1">
    <location>
        <begin position="273"/>
        <end position="293"/>
    </location>
</feature>
<dbReference type="Proteomes" id="UP000002009">
    <property type="component" value="Chromosome 12"/>
</dbReference>
<dbReference type="Pfam" id="PF07209">
    <property type="entry name" value="DUF1415"/>
    <property type="match status" value="2"/>
</dbReference>
<dbReference type="AlphaFoldDB" id="C1FIK1"/>
<name>C1FIK1_MICCC</name>
<gene>
    <name evidence="2" type="ORF">MICPUN_63320</name>
</gene>
<proteinExistence type="predicted"/>
<feature type="compositionally biased region" description="Acidic residues" evidence="1">
    <location>
        <begin position="215"/>
        <end position="227"/>
    </location>
</feature>
<feature type="region of interest" description="Disordered" evidence="1">
    <location>
        <begin position="214"/>
        <end position="242"/>
    </location>
</feature>
<reference evidence="2 3" key="1">
    <citation type="journal article" date="2009" name="Science">
        <title>Green evolution and dynamic adaptations revealed by genomes of the marine picoeukaryotes Micromonas.</title>
        <authorList>
            <person name="Worden A.Z."/>
            <person name="Lee J.H."/>
            <person name="Mock T."/>
            <person name="Rouze P."/>
            <person name="Simmons M.P."/>
            <person name="Aerts A.L."/>
            <person name="Allen A.E."/>
            <person name="Cuvelier M.L."/>
            <person name="Derelle E."/>
            <person name="Everett M.V."/>
            <person name="Foulon E."/>
            <person name="Grimwood J."/>
            <person name="Gundlach H."/>
            <person name="Henrissat B."/>
            <person name="Napoli C."/>
            <person name="McDonald S.M."/>
            <person name="Parker M.S."/>
            <person name="Rombauts S."/>
            <person name="Salamov A."/>
            <person name="Von Dassow P."/>
            <person name="Badger J.H."/>
            <person name="Coutinho P.M."/>
            <person name="Demir E."/>
            <person name="Dubchak I."/>
            <person name="Gentemann C."/>
            <person name="Eikrem W."/>
            <person name="Gready J.E."/>
            <person name="John U."/>
            <person name="Lanier W."/>
            <person name="Lindquist E.A."/>
            <person name="Lucas S."/>
            <person name="Mayer K.F."/>
            <person name="Moreau H."/>
            <person name="Not F."/>
            <person name="Otillar R."/>
            <person name="Panaud O."/>
            <person name="Pangilinan J."/>
            <person name="Paulsen I."/>
            <person name="Piegu B."/>
            <person name="Poliakov A."/>
            <person name="Robbens S."/>
            <person name="Schmutz J."/>
            <person name="Toulza E."/>
            <person name="Wyss T."/>
            <person name="Zelensky A."/>
            <person name="Zhou K."/>
            <person name="Armbrust E.V."/>
            <person name="Bhattacharya D."/>
            <person name="Goodenough U.W."/>
            <person name="Van de Peer Y."/>
            <person name="Grigoriev I.V."/>
        </authorList>
    </citation>
    <scope>NUCLEOTIDE SEQUENCE [LARGE SCALE GENOMIC DNA]</scope>
    <source>
        <strain evidence="3">RCC299 / NOUM17</strain>
    </source>
</reference>
<keyword evidence="3" id="KW-1185">Reference proteome</keyword>
<feature type="compositionally biased region" description="Basic residues" evidence="1">
    <location>
        <begin position="18"/>
        <end position="27"/>
    </location>
</feature>
<dbReference type="GeneID" id="8247811"/>
<feature type="compositionally biased region" description="Low complexity" evidence="1">
    <location>
        <begin position="47"/>
        <end position="57"/>
    </location>
</feature>
<feature type="region of interest" description="Disordered" evidence="1">
    <location>
        <begin position="1"/>
        <end position="57"/>
    </location>
</feature>